<feature type="compositionally biased region" description="Low complexity" evidence="11">
    <location>
        <begin position="1468"/>
        <end position="1483"/>
    </location>
</feature>
<feature type="compositionally biased region" description="Low complexity" evidence="11">
    <location>
        <begin position="1363"/>
        <end position="1379"/>
    </location>
</feature>
<dbReference type="PROSITE" id="PS50297">
    <property type="entry name" value="ANK_REP_REGION"/>
    <property type="match status" value="3"/>
</dbReference>
<evidence type="ECO:0000256" key="6">
    <source>
        <dbReference type="ARBA" id="ARBA00034110"/>
    </source>
</evidence>
<dbReference type="SUPFAM" id="SSF48403">
    <property type="entry name" value="Ankyrin repeat"/>
    <property type="match status" value="1"/>
</dbReference>
<dbReference type="GO" id="GO:0061001">
    <property type="term" value="P:regulation of dendritic spine morphogenesis"/>
    <property type="evidence" value="ECO:0007669"/>
    <property type="project" value="TreeGrafter"/>
</dbReference>
<evidence type="ECO:0000256" key="7">
    <source>
        <dbReference type="ARBA" id="ARBA00038259"/>
    </source>
</evidence>
<feature type="repeat" description="ANK" evidence="8">
    <location>
        <begin position="819"/>
        <end position="851"/>
    </location>
</feature>
<keyword evidence="3 9" id="KW-0802">TPR repeat</keyword>
<keyword evidence="1" id="KW-0597">Phosphoprotein</keyword>
<feature type="compositionally biased region" description="Pro residues" evidence="11">
    <location>
        <begin position="1257"/>
        <end position="1269"/>
    </location>
</feature>
<dbReference type="PANTHER" id="PTHR24166">
    <property type="entry name" value="ROLLING PEBBLES, ISOFORM B"/>
    <property type="match status" value="1"/>
</dbReference>
<feature type="compositionally biased region" description="Polar residues" evidence="11">
    <location>
        <begin position="1443"/>
        <end position="1456"/>
    </location>
</feature>
<dbReference type="SUPFAM" id="SSF52540">
    <property type="entry name" value="P-loop containing nucleoside triphosphate hydrolases"/>
    <property type="match status" value="1"/>
</dbReference>
<dbReference type="PROSITE" id="PS50005">
    <property type="entry name" value="TPR"/>
    <property type="match status" value="1"/>
</dbReference>
<feature type="repeat" description="ANK" evidence="8">
    <location>
        <begin position="1006"/>
        <end position="1038"/>
    </location>
</feature>
<evidence type="ECO:0000313" key="14">
    <source>
        <dbReference type="Ensembl" id="ENSDCDP00010034638.1"/>
    </source>
</evidence>
<evidence type="ECO:0008006" key="16">
    <source>
        <dbReference type="Google" id="ProtNLM"/>
    </source>
</evidence>
<dbReference type="InterPro" id="IPR011990">
    <property type="entry name" value="TPR-like_helical_dom_sf"/>
</dbReference>
<keyword evidence="4" id="KW-0770">Synapse</keyword>
<gene>
    <name evidence="14" type="primary">TANC2</name>
</gene>
<evidence type="ECO:0000256" key="1">
    <source>
        <dbReference type="ARBA" id="ARBA00022553"/>
    </source>
</evidence>
<dbReference type="InterPro" id="IPR036770">
    <property type="entry name" value="Ankyrin_rpt-contain_sf"/>
</dbReference>
<dbReference type="InterPro" id="IPR050889">
    <property type="entry name" value="Dendritic_Spine_Reg/Scaffold"/>
</dbReference>
<protein>
    <recommendedName>
        <fullName evidence="16">Tetratricopeptide repeat, ankyrin repeat and coiled-coil containing 2a</fullName>
    </recommendedName>
</protein>
<dbReference type="Gene3D" id="1.25.40.10">
    <property type="entry name" value="Tetratricopeptide repeat domain"/>
    <property type="match status" value="1"/>
</dbReference>
<organism evidence="14 15">
    <name type="scientific">Denticeps clupeoides</name>
    <name type="common">denticle herring</name>
    <dbReference type="NCBI Taxonomy" id="299321"/>
    <lineage>
        <taxon>Eukaryota</taxon>
        <taxon>Metazoa</taxon>
        <taxon>Chordata</taxon>
        <taxon>Craniata</taxon>
        <taxon>Vertebrata</taxon>
        <taxon>Euteleostomi</taxon>
        <taxon>Actinopterygii</taxon>
        <taxon>Neopterygii</taxon>
        <taxon>Teleostei</taxon>
        <taxon>Clupei</taxon>
        <taxon>Clupeiformes</taxon>
        <taxon>Denticipitoidei</taxon>
        <taxon>Denticipitidae</taxon>
        <taxon>Denticeps</taxon>
    </lineage>
</organism>
<evidence type="ECO:0000256" key="3">
    <source>
        <dbReference type="ARBA" id="ARBA00022803"/>
    </source>
</evidence>
<reference evidence="14" key="3">
    <citation type="submission" date="2025-09" db="UniProtKB">
        <authorList>
            <consortium name="Ensembl"/>
        </authorList>
    </citation>
    <scope>IDENTIFICATION</scope>
</reference>
<reference evidence="14" key="2">
    <citation type="submission" date="2025-08" db="UniProtKB">
        <authorList>
            <consortium name="Ensembl"/>
        </authorList>
    </citation>
    <scope>IDENTIFICATION</scope>
</reference>
<dbReference type="PROSITE" id="PS50088">
    <property type="entry name" value="ANK_REPEAT"/>
    <property type="match status" value="4"/>
</dbReference>
<feature type="repeat" description="ANK" evidence="8">
    <location>
        <begin position="929"/>
        <end position="961"/>
    </location>
</feature>
<sequence length="1892" mass="208347">MTFFIHRALKSSVALRTKTPLISTLNIYRPAAIHSPVKDVKGTDLHVSQLSPCSTLTSSTASPPACSPTSTLPTSTPGLAAVTSPTSTLESRDSGIIATLTSYSENADRGGKHGDGSRGNLKLRHSHRSAMDSSLSRVDENIAASSYSLNKIPDPAHFTHSAPLYLLPRPNSVAATSSAHLEDLAYLDEQRHVPLRTSLRMPRQNSMAAALHFAPYRLQDIALKPLLFEVPSITVDSVFTGRDWLFQEIEAQLTCANSNTNHGVVLVGNIGYGKTAIVSRLVALSCHGNRMRQIASDSPQASPKRMHLFYPIPILPLSQSQPTHGTLGGGSCPGTPEMRRRQEEAMRRLASQVVAYHYCQADNAYTCLVPEFVHNVAALLCRSPQLGAFRELLLREPHVQATLSLRSCVQDPLNALRMGVLEPLHALHKERKINAEEDLIILIDGLNEAEFHKPDYGDTIVSFLNKTIDKFPSWLKLVVTVRTSLQEITKTLPFFHLSLDRLEENDAIDQDLQAYILHRVHSSPEIQNNISLNGKMDNTTFGKLSSHLKALSQGSYLYLKLTFDLIEKGYLVLKSSSYKVVPVSLAEVYLLQCNMRFPTQSSFERALPLLNVALASLHPLTDEQIYLAINAGTVQGTLDWDDFQQRADNLSVFLVRRRDGTRMFVHPSFREWLIWREEGEKTKFLCDPRNGHNLLAFWFSRQQNKLNRQQTIELGHHILKAHIFKGLSKKVGVSSSILQGLWVSYSTEGLSTALSSLRNLYTPNIKVSRLLMLGGANVNYRTEVLHNAPVLCVHAHLGYSDMVSLLLESGASVDSSSQTGLTALGYAAAAGHLTIVSTLCRRKAMVDHLDKNGQCVLVHAALRGHLEQGHTHQSEPPHTGFSKSQAVQQALIAAASMGYAEIVSYLLDLPEKDEETTERAQINNYDTLWGETALTAAAGRGQLEVCQLLLELGADVAQPSRRGVVPLFSCAREGHWQVGFHVGLGLPIFFYCESVVSDHFFLFRLEGLTALSWACLKGHLRVVRCLVEKGAATDHTDKNGRTVLDLAAFYGDADVVQYLVDHGALIEHVDYSGMRPLDRAVGCRNTSVVAALLKKGAKIGPATWAMATSKPDIMIILLSKLIEEGDGFYKKGKVKEAAQRYQCALKKFPREGFSDELKAFRELKVSLFLNLSRCRRKTNDFGMAEEFATKALELKPKCYEAFYARARAKRSSRQFTEALEDLREAITLCPNNHEIQRLLQRIEEECQQTIQLDEPELIPPPSPPPSPPPIDEEVEPVHLPPPEPRLEDMEPVQDLFEDNDFLEQELESVSLGLPPETRPSLSSLPIIQSPPLSPVHHDSTYLTGGSPLGQAFDFHTSTPSMSPPTRQSYQSSSPSVSPTHQNAHYCSTSPHTSPVHQSPYQFSPPSMGSAGGMDYQSPPPSPLRRGAPYRASPPVESVCLYRSQSGSPVRYQQEQIPSRPKSPLSKMSSQRSFQFSSQPSQSSQHHRLQPAMAQIVRTNPPGNSGYSQLAHPLSSRYQGTSMEVESRLVYQPSLDGRSMPQVQVQPSMSSGALCQHGGRGGPGGVLDAGLLKDEMPQQRPASAYRSSGGGPGNLRFSQTPQISRSQSAAYYPISKHELERSAVAPCQMGSPEISHLVRRPISASPGELKQHVTPPRPLIHSQSVSLRFSPSSSNISGSTCNLAAAFRPTSSMAQMEIPLQSAYDRGCDDLSPSQTVEGRSGAVYTGESTRSRTTPFMGIIDKTARTQQYLHQPSRGWAMTSMEAVITSPTSPGNLIHQVSTTSASYSPPTSLGNIAYYNKTNNAQNGHLLDDEYYTQSQSSPLGKLANGGRGDRDLLERVSQVPTYQDVKVARTLPVAQAYQENMYRQLSRDSRQGPTSPIKPKRPFVESNV</sequence>
<keyword evidence="10" id="KW-0175">Coiled coil</keyword>
<feature type="repeat" description="TPR" evidence="9">
    <location>
        <begin position="1199"/>
        <end position="1232"/>
    </location>
</feature>
<dbReference type="GeneTree" id="ENSGT00940000156447"/>
<evidence type="ECO:0000259" key="12">
    <source>
        <dbReference type="Pfam" id="PF25520"/>
    </source>
</evidence>
<dbReference type="PANTHER" id="PTHR24166:SF21">
    <property type="entry name" value="PROTEIN TANC2"/>
    <property type="match status" value="1"/>
</dbReference>
<feature type="coiled-coil region" evidence="10">
    <location>
        <begin position="1205"/>
        <end position="1252"/>
    </location>
</feature>
<evidence type="ECO:0000259" key="13">
    <source>
        <dbReference type="Pfam" id="PF25521"/>
    </source>
</evidence>
<dbReference type="Pfam" id="PF25520">
    <property type="entry name" value="AAA_lid_TANC1"/>
    <property type="match status" value="1"/>
</dbReference>
<feature type="region of interest" description="Disordered" evidence="11">
    <location>
        <begin position="1443"/>
        <end position="1489"/>
    </location>
</feature>
<evidence type="ECO:0000256" key="4">
    <source>
        <dbReference type="ARBA" id="ARBA00023018"/>
    </source>
</evidence>
<feature type="domain" description="TANC1/2-like winged helix" evidence="13">
    <location>
        <begin position="596"/>
        <end position="748"/>
    </location>
</feature>
<keyword evidence="15" id="KW-1185">Reference proteome</keyword>
<evidence type="ECO:0000256" key="5">
    <source>
        <dbReference type="ARBA" id="ARBA00023043"/>
    </source>
</evidence>
<dbReference type="Proteomes" id="UP000694580">
    <property type="component" value="Chromosome 8"/>
</dbReference>
<dbReference type="Pfam" id="PF13181">
    <property type="entry name" value="TPR_8"/>
    <property type="match status" value="2"/>
</dbReference>
<evidence type="ECO:0000313" key="15">
    <source>
        <dbReference type="Proteomes" id="UP000694580"/>
    </source>
</evidence>
<dbReference type="InterPro" id="IPR058056">
    <property type="entry name" value="WH_TANC1/2"/>
</dbReference>
<evidence type="ECO:0000256" key="11">
    <source>
        <dbReference type="SAM" id="MobiDB-lite"/>
    </source>
</evidence>
<evidence type="ECO:0000256" key="9">
    <source>
        <dbReference type="PROSITE-ProRule" id="PRU00339"/>
    </source>
</evidence>
<feature type="region of interest" description="Disordered" evidence="11">
    <location>
        <begin position="1577"/>
        <end position="1601"/>
    </location>
</feature>
<feature type="repeat" description="ANK" evidence="8">
    <location>
        <begin position="1039"/>
        <end position="1071"/>
    </location>
</feature>
<feature type="region of interest" description="Disordered" evidence="11">
    <location>
        <begin position="1342"/>
        <end position="1431"/>
    </location>
</feature>
<dbReference type="SMART" id="SM00028">
    <property type="entry name" value="TPR"/>
    <property type="match status" value="3"/>
</dbReference>
<dbReference type="Gene3D" id="1.25.40.20">
    <property type="entry name" value="Ankyrin repeat-containing domain"/>
    <property type="match status" value="3"/>
</dbReference>
<evidence type="ECO:0000256" key="10">
    <source>
        <dbReference type="SAM" id="Coils"/>
    </source>
</evidence>
<proteinExistence type="inferred from homology"/>
<dbReference type="InterPro" id="IPR058018">
    <property type="entry name" value="AAA_lid_TANC1/2"/>
</dbReference>
<keyword evidence="2" id="KW-0677">Repeat</keyword>
<feature type="region of interest" description="Disordered" evidence="11">
    <location>
        <begin position="1868"/>
        <end position="1892"/>
    </location>
</feature>
<feature type="compositionally biased region" description="Polar residues" evidence="11">
    <location>
        <begin position="1380"/>
        <end position="1406"/>
    </location>
</feature>
<dbReference type="FunFam" id="1.25.40.20:FF:000036">
    <property type="entry name" value="protein TANC2 isoform X2"/>
    <property type="match status" value="1"/>
</dbReference>
<dbReference type="Pfam" id="PF12796">
    <property type="entry name" value="Ank_2"/>
    <property type="match status" value="3"/>
</dbReference>
<dbReference type="InterPro" id="IPR002110">
    <property type="entry name" value="Ankyrin_rpt"/>
</dbReference>
<feature type="domain" description="TANC1/2-like AAA+ ATPase lid" evidence="12">
    <location>
        <begin position="500"/>
        <end position="594"/>
    </location>
</feature>
<evidence type="ECO:0000256" key="8">
    <source>
        <dbReference type="PROSITE-ProRule" id="PRU00023"/>
    </source>
</evidence>
<dbReference type="Ensembl" id="ENSDCDT00010043205.1">
    <property type="protein sequence ID" value="ENSDCDP00010034638.1"/>
    <property type="gene ID" value="ENSDCDG00010021682.1"/>
</dbReference>
<accession>A0AAY4CNE0</accession>
<dbReference type="InterPro" id="IPR027417">
    <property type="entry name" value="P-loop_NTPase"/>
</dbReference>
<dbReference type="GO" id="GO:0043197">
    <property type="term" value="C:dendritic spine"/>
    <property type="evidence" value="ECO:0007669"/>
    <property type="project" value="TreeGrafter"/>
</dbReference>
<dbReference type="InterPro" id="IPR019734">
    <property type="entry name" value="TPR_rpt"/>
</dbReference>
<feature type="region of interest" description="Disordered" evidence="11">
    <location>
        <begin position="1254"/>
        <end position="1285"/>
    </location>
</feature>
<dbReference type="SUPFAM" id="SSF48452">
    <property type="entry name" value="TPR-like"/>
    <property type="match status" value="1"/>
</dbReference>
<keyword evidence="5 8" id="KW-0040">ANK repeat</keyword>
<feature type="region of interest" description="Disordered" evidence="11">
    <location>
        <begin position="56"/>
        <end position="77"/>
    </location>
</feature>
<comment type="subcellular location">
    <subcellularLocation>
        <location evidence="6">Postsynapse</location>
    </subcellularLocation>
</comment>
<reference evidence="14 15" key="1">
    <citation type="submission" date="2020-06" db="EMBL/GenBank/DDBJ databases">
        <authorList>
            <consortium name="Wellcome Sanger Institute Data Sharing"/>
        </authorList>
    </citation>
    <scope>NUCLEOTIDE SEQUENCE [LARGE SCALE GENOMIC DNA]</scope>
</reference>
<dbReference type="SMART" id="SM00248">
    <property type="entry name" value="ANK"/>
    <property type="match status" value="7"/>
</dbReference>
<evidence type="ECO:0000256" key="2">
    <source>
        <dbReference type="ARBA" id="ARBA00022737"/>
    </source>
</evidence>
<feature type="region of interest" description="Disordered" evidence="11">
    <location>
        <begin position="105"/>
        <end position="124"/>
    </location>
</feature>
<name>A0AAY4CNE0_9TELE</name>
<dbReference type="Pfam" id="PF25521">
    <property type="entry name" value="WHD_TANC1"/>
    <property type="match status" value="1"/>
</dbReference>
<feature type="compositionally biased region" description="Basic and acidic residues" evidence="11">
    <location>
        <begin position="106"/>
        <end position="116"/>
    </location>
</feature>
<comment type="similarity">
    <text evidence="7">Belongs to the TANC family.</text>
</comment>